<sequence length="122" mass="14206">MHQWTQIQVTDDDAGDFLFFMEKEEVNDNAANPLASETHKRKQEDARNRAMAAMIPSFWQLQTERMAESDGYICCRRYMRLALNFGFIRQEEGLVATTRVALAARIRNKSIAAFAYPHRAWF</sequence>
<dbReference type="AlphaFoldDB" id="A0AAV1SPV4"/>
<organism evidence="1 2">
    <name type="scientific">Dovyalis caffra</name>
    <dbReference type="NCBI Taxonomy" id="77055"/>
    <lineage>
        <taxon>Eukaryota</taxon>
        <taxon>Viridiplantae</taxon>
        <taxon>Streptophyta</taxon>
        <taxon>Embryophyta</taxon>
        <taxon>Tracheophyta</taxon>
        <taxon>Spermatophyta</taxon>
        <taxon>Magnoliopsida</taxon>
        <taxon>eudicotyledons</taxon>
        <taxon>Gunneridae</taxon>
        <taxon>Pentapetalae</taxon>
        <taxon>rosids</taxon>
        <taxon>fabids</taxon>
        <taxon>Malpighiales</taxon>
        <taxon>Salicaceae</taxon>
        <taxon>Flacourtieae</taxon>
        <taxon>Dovyalis</taxon>
    </lineage>
</organism>
<gene>
    <name evidence="1" type="ORF">DCAF_LOCUS24944</name>
</gene>
<reference evidence="1 2" key="1">
    <citation type="submission" date="2024-01" db="EMBL/GenBank/DDBJ databases">
        <authorList>
            <person name="Waweru B."/>
        </authorList>
    </citation>
    <scope>NUCLEOTIDE SEQUENCE [LARGE SCALE GENOMIC DNA]</scope>
</reference>
<evidence type="ECO:0000313" key="1">
    <source>
        <dbReference type="EMBL" id="CAK7353860.1"/>
    </source>
</evidence>
<dbReference type="Proteomes" id="UP001314170">
    <property type="component" value="Unassembled WGS sequence"/>
</dbReference>
<comment type="caution">
    <text evidence="1">The sequence shown here is derived from an EMBL/GenBank/DDBJ whole genome shotgun (WGS) entry which is preliminary data.</text>
</comment>
<evidence type="ECO:0000313" key="2">
    <source>
        <dbReference type="Proteomes" id="UP001314170"/>
    </source>
</evidence>
<keyword evidence="2" id="KW-1185">Reference proteome</keyword>
<dbReference type="EMBL" id="CAWUPB010001194">
    <property type="protein sequence ID" value="CAK7353860.1"/>
    <property type="molecule type" value="Genomic_DNA"/>
</dbReference>
<accession>A0AAV1SPV4</accession>
<name>A0AAV1SPV4_9ROSI</name>
<protein>
    <submittedName>
        <fullName evidence="1">Uncharacterized protein</fullName>
    </submittedName>
</protein>
<proteinExistence type="predicted"/>